<evidence type="ECO:0000259" key="2">
    <source>
        <dbReference type="Pfam" id="PF12999"/>
    </source>
</evidence>
<gene>
    <name evidence="3" type="ORF">CLUMA_CG008000</name>
</gene>
<name>A0A1J1I6D1_9DIPT</name>
<evidence type="ECO:0000313" key="3">
    <source>
        <dbReference type="EMBL" id="CRK94494.1"/>
    </source>
</evidence>
<organism evidence="3 4">
    <name type="scientific">Clunio marinus</name>
    <dbReference type="NCBI Taxonomy" id="568069"/>
    <lineage>
        <taxon>Eukaryota</taxon>
        <taxon>Metazoa</taxon>
        <taxon>Ecdysozoa</taxon>
        <taxon>Arthropoda</taxon>
        <taxon>Hexapoda</taxon>
        <taxon>Insecta</taxon>
        <taxon>Pterygota</taxon>
        <taxon>Neoptera</taxon>
        <taxon>Endopterygota</taxon>
        <taxon>Diptera</taxon>
        <taxon>Nematocera</taxon>
        <taxon>Chironomoidea</taxon>
        <taxon>Chironomidae</taxon>
        <taxon>Clunio</taxon>
    </lineage>
</organism>
<dbReference type="EMBL" id="CVRI01000039">
    <property type="protein sequence ID" value="CRK94494.1"/>
    <property type="molecule type" value="Genomic_DNA"/>
</dbReference>
<dbReference type="STRING" id="568069.A0A1J1I6D1"/>
<dbReference type="InterPro" id="IPR028146">
    <property type="entry name" value="PRKCSH_N"/>
</dbReference>
<dbReference type="AlphaFoldDB" id="A0A1J1I6D1"/>
<evidence type="ECO:0000313" key="4">
    <source>
        <dbReference type="Proteomes" id="UP000183832"/>
    </source>
</evidence>
<dbReference type="PANTHER" id="PTHR12630">
    <property type="entry name" value="N-LINKED OLIGOSACCHARIDE PROCESSING"/>
    <property type="match status" value="1"/>
</dbReference>
<dbReference type="PANTHER" id="PTHR12630:SF1">
    <property type="entry name" value="GLUCOSIDASE 2 SUBUNIT BETA"/>
    <property type="match status" value="1"/>
</dbReference>
<keyword evidence="1" id="KW-1133">Transmembrane helix</keyword>
<keyword evidence="4" id="KW-1185">Reference proteome</keyword>
<evidence type="ECO:0000256" key="1">
    <source>
        <dbReference type="SAM" id="Phobius"/>
    </source>
</evidence>
<dbReference type="Proteomes" id="UP000183832">
    <property type="component" value="Unassembled WGS sequence"/>
</dbReference>
<dbReference type="GO" id="GO:0006491">
    <property type="term" value="P:N-glycan processing"/>
    <property type="evidence" value="ECO:0007669"/>
    <property type="project" value="TreeGrafter"/>
</dbReference>
<keyword evidence="1" id="KW-0812">Transmembrane</keyword>
<proteinExistence type="predicted"/>
<sequence>MRKVWVPKESLYPKPFYKRKLFVFFILLILSSLLFLAYQLYFVNQLANSTEILRPEHLESHYKASDEISSKPHSKRLVETKREFVLGIRIRDIDSYTRIYVDQNFKCLTGNEEISWDKLNDNYCDCIDGSDETFTNACPNGKFYCKKQIRHKTGRGQDVWVPSSRINDGICDCKLDCSDEF</sequence>
<dbReference type="GO" id="GO:0017177">
    <property type="term" value="C:glucosidase II complex"/>
    <property type="evidence" value="ECO:0007669"/>
    <property type="project" value="TreeGrafter"/>
</dbReference>
<keyword evidence="1" id="KW-0472">Membrane</keyword>
<dbReference type="InterPro" id="IPR039794">
    <property type="entry name" value="Gtb1-like"/>
</dbReference>
<dbReference type="Pfam" id="PF12999">
    <property type="entry name" value="PRKCSH-like"/>
    <property type="match status" value="1"/>
</dbReference>
<protein>
    <submittedName>
        <fullName evidence="3">CLUMA_CG008000, isoform A</fullName>
    </submittedName>
</protein>
<reference evidence="3 4" key="1">
    <citation type="submission" date="2015-04" db="EMBL/GenBank/DDBJ databases">
        <authorList>
            <person name="Syromyatnikov M.Y."/>
            <person name="Popov V.N."/>
        </authorList>
    </citation>
    <scope>NUCLEOTIDE SEQUENCE [LARGE SCALE GENOMIC DNA]</scope>
</reference>
<dbReference type="OrthoDB" id="28322at2759"/>
<accession>A0A1J1I6D1</accession>
<feature type="transmembrane region" description="Helical" evidence="1">
    <location>
        <begin position="21"/>
        <end position="41"/>
    </location>
</feature>
<feature type="domain" description="Glucosidase II beta subunit N-terminal" evidence="2">
    <location>
        <begin position="80"/>
        <end position="180"/>
    </location>
</feature>